<keyword evidence="1" id="KW-0235">DNA replication</keyword>
<keyword evidence="2" id="KW-0346">Stress response</keyword>
<dbReference type="AlphaFoldDB" id="A0A7G5BW00"/>
<reference evidence="3 4" key="1">
    <citation type="submission" date="2019-07" db="EMBL/GenBank/DDBJ databases">
        <authorList>
            <person name="Kim J.K."/>
            <person name="Cheong H.-M."/>
            <person name="Choi Y."/>
            <person name="Hwang K.J."/>
            <person name="Lee S."/>
            <person name="Choi C."/>
        </authorList>
    </citation>
    <scope>NUCLEOTIDE SEQUENCE [LARGE SCALE GENOMIC DNA]</scope>
    <source>
        <strain evidence="3 4">KS 22</strain>
    </source>
</reference>
<evidence type="ECO:0000256" key="2">
    <source>
        <dbReference type="ARBA" id="ARBA00023016"/>
    </source>
</evidence>
<proteinExistence type="predicted"/>
<dbReference type="Proteomes" id="UP000515679">
    <property type="component" value="Chromosome"/>
</dbReference>
<dbReference type="RefSeq" id="WP_182302494.1">
    <property type="nucleotide sequence ID" value="NZ_CP041969.1"/>
</dbReference>
<keyword evidence="4" id="KW-1185">Reference proteome</keyword>
<name>A0A7G5BW00_9BACL</name>
<dbReference type="InterPro" id="IPR036869">
    <property type="entry name" value="J_dom_sf"/>
</dbReference>
<evidence type="ECO:0000313" key="4">
    <source>
        <dbReference type="Proteomes" id="UP000515679"/>
    </source>
</evidence>
<sequence length="97" mass="11512">MEELKKAYEILGLPEDATREQVENRYFILMKRARTEKSRNEAEDDNHQPLDLTEINRAYNLVLGIETEKIGTIEKQTKTAHFFYYYKFHVIIGLIMS</sequence>
<organism evidence="3 4">
    <name type="scientific">Cohnella cholangitidis</name>
    <dbReference type="NCBI Taxonomy" id="2598458"/>
    <lineage>
        <taxon>Bacteria</taxon>
        <taxon>Bacillati</taxon>
        <taxon>Bacillota</taxon>
        <taxon>Bacilli</taxon>
        <taxon>Bacillales</taxon>
        <taxon>Paenibacillaceae</taxon>
        <taxon>Cohnella</taxon>
    </lineage>
</organism>
<dbReference type="EMBL" id="CP041969">
    <property type="protein sequence ID" value="QMV41134.1"/>
    <property type="molecule type" value="Genomic_DNA"/>
</dbReference>
<evidence type="ECO:0000256" key="1">
    <source>
        <dbReference type="ARBA" id="ARBA00022705"/>
    </source>
</evidence>
<evidence type="ECO:0000313" key="3">
    <source>
        <dbReference type="EMBL" id="QMV41134.1"/>
    </source>
</evidence>
<evidence type="ECO:0008006" key="5">
    <source>
        <dbReference type="Google" id="ProtNLM"/>
    </source>
</evidence>
<dbReference type="GO" id="GO:0006260">
    <property type="term" value="P:DNA replication"/>
    <property type="evidence" value="ECO:0007669"/>
    <property type="project" value="UniProtKB-KW"/>
</dbReference>
<dbReference type="Gene3D" id="1.10.287.110">
    <property type="entry name" value="DnaJ domain"/>
    <property type="match status" value="1"/>
</dbReference>
<protein>
    <recommendedName>
        <fullName evidence="5">J domain-containing protein</fullName>
    </recommendedName>
</protein>
<accession>A0A7G5BW00</accession>
<dbReference type="SUPFAM" id="SSF46565">
    <property type="entry name" value="Chaperone J-domain"/>
    <property type="match status" value="1"/>
</dbReference>
<gene>
    <name evidence="3" type="ORF">FPL14_07950</name>
</gene>
<dbReference type="KEGG" id="cchl:FPL14_07950"/>